<dbReference type="RefSeq" id="WP_121887695.1">
    <property type="nucleotide sequence ID" value="NZ_PENI01000002.1"/>
</dbReference>
<dbReference type="PANTHER" id="PTHR43490">
    <property type="entry name" value="(+)-NEOMENTHOL DEHYDROGENASE"/>
    <property type="match status" value="1"/>
</dbReference>
<dbReference type="Pfam" id="PF13561">
    <property type="entry name" value="adh_short_C2"/>
    <property type="match status" value="1"/>
</dbReference>
<dbReference type="InterPro" id="IPR036291">
    <property type="entry name" value="NAD(P)-bd_dom_sf"/>
</dbReference>
<dbReference type="Pfam" id="PF00106">
    <property type="entry name" value="adh_short"/>
    <property type="match status" value="1"/>
</dbReference>
<evidence type="ECO:0000256" key="3">
    <source>
        <dbReference type="ARBA" id="ARBA00023002"/>
    </source>
</evidence>
<evidence type="ECO:0000313" key="5">
    <source>
        <dbReference type="EMBL" id="RMB86988.1"/>
    </source>
</evidence>
<dbReference type="InterPro" id="IPR045313">
    <property type="entry name" value="CBR1-like"/>
</dbReference>
<gene>
    <name evidence="5" type="ORF">CTZ28_03335</name>
</gene>
<sequence length="257" mass="26862">MTSHTTTNAPVALVTGANKGVGHAIARQLAALPATVYLGARDEDRGRTAAAELTANGHDVRFLHLDVTDTATADLAAKRIEEEAGRLDILVNNAGISTPWQPPSQTPLDDMRRSFETNVLGVITVTNAMLPLLRRSEAARIVNISSVIGSLTAAAENHDPTGAFPDGSFPNTLGYPVSKTAVNALTVMYANELRDEGILVNAVSPNWVPTDANGHTGLLTLEQGARLPVAMATLPDGGPTGTFTCADHTGSGLALPW</sequence>
<dbReference type="PANTHER" id="PTHR43490:SF99">
    <property type="entry name" value="SHORT-CHAIN DEHYDROGENASE_REDUCTASE"/>
    <property type="match status" value="1"/>
</dbReference>
<dbReference type="CDD" id="cd05324">
    <property type="entry name" value="carb_red_PTCR-like_SDR_c"/>
    <property type="match status" value="1"/>
</dbReference>
<name>A0A3M0IFC6_9ACTN</name>
<evidence type="ECO:0000256" key="2">
    <source>
        <dbReference type="ARBA" id="ARBA00022857"/>
    </source>
</evidence>
<dbReference type="PRINTS" id="PR00080">
    <property type="entry name" value="SDRFAMILY"/>
</dbReference>
<keyword evidence="3" id="KW-0560">Oxidoreductase</keyword>
<dbReference type="Proteomes" id="UP000270471">
    <property type="component" value="Unassembled WGS sequence"/>
</dbReference>
<comment type="caution">
    <text evidence="5">The sequence shown here is derived from an EMBL/GenBank/DDBJ whole genome shotgun (WGS) entry which is preliminary data.</text>
</comment>
<dbReference type="SUPFAM" id="SSF51735">
    <property type="entry name" value="NAD(P)-binding Rossmann-fold domains"/>
    <property type="match status" value="1"/>
</dbReference>
<keyword evidence="6" id="KW-1185">Reference proteome</keyword>
<dbReference type="AlphaFoldDB" id="A0A3M0IFC6"/>
<comment type="similarity">
    <text evidence="1 4">Belongs to the short-chain dehydrogenases/reductases (SDR) family.</text>
</comment>
<proteinExistence type="inferred from homology"/>
<dbReference type="OrthoDB" id="9781117at2"/>
<organism evidence="5 6">
    <name type="scientific">Streptomyces shenzhenensis</name>
    <dbReference type="NCBI Taxonomy" id="943815"/>
    <lineage>
        <taxon>Bacteria</taxon>
        <taxon>Bacillati</taxon>
        <taxon>Actinomycetota</taxon>
        <taxon>Actinomycetes</taxon>
        <taxon>Kitasatosporales</taxon>
        <taxon>Streptomycetaceae</taxon>
        <taxon>Streptomyces</taxon>
    </lineage>
</organism>
<dbReference type="PRINTS" id="PR00081">
    <property type="entry name" value="GDHRDH"/>
</dbReference>
<dbReference type="Gene3D" id="3.40.50.720">
    <property type="entry name" value="NAD(P)-binding Rossmann-like Domain"/>
    <property type="match status" value="1"/>
</dbReference>
<evidence type="ECO:0000256" key="1">
    <source>
        <dbReference type="ARBA" id="ARBA00006484"/>
    </source>
</evidence>
<dbReference type="InterPro" id="IPR002347">
    <property type="entry name" value="SDR_fam"/>
</dbReference>
<keyword evidence="2" id="KW-0521">NADP</keyword>
<evidence type="ECO:0000313" key="6">
    <source>
        <dbReference type="Proteomes" id="UP000270471"/>
    </source>
</evidence>
<dbReference type="GO" id="GO:0016616">
    <property type="term" value="F:oxidoreductase activity, acting on the CH-OH group of donors, NAD or NADP as acceptor"/>
    <property type="evidence" value="ECO:0007669"/>
    <property type="project" value="InterPro"/>
</dbReference>
<protein>
    <submittedName>
        <fullName evidence="5">Dehydrogenase</fullName>
    </submittedName>
</protein>
<accession>A0A3M0IFC6</accession>
<evidence type="ECO:0000256" key="4">
    <source>
        <dbReference type="RuleBase" id="RU000363"/>
    </source>
</evidence>
<dbReference type="EMBL" id="PENI01000002">
    <property type="protein sequence ID" value="RMB86988.1"/>
    <property type="molecule type" value="Genomic_DNA"/>
</dbReference>
<reference evidence="5 6" key="1">
    <citation type="submission" date="2017-11" db="EMBL/GenBank/DDBJ databases">
        <title>Draft genome of actinobacteria isolated from guarana (Paullinia cupana (Mart.) Ducke.</title>
        <authorList>
            <person name="Siqueira K.A."/>
            <person name="Liotti R.G."/>
            <person name="Mendes T.A.O."/>
            <person name="Soares M.A."/>
        </authorList>
    </citation>
    <scope>NUCLEOTIDE SEQUENCE [LARGE SCALE GENOMIC DNA]</scope>
    <source>
        <strain evidence="5 6">193</strain>
    </source>
</reference>